<protein>
    <recommendedName>
        <fullName evidence="1">M23ase beta-sheet core domain-containing protein</fullName>
    </recommendedName>
</protein>
<dbReference type="RefSeq" id="WP_353566759.1">
    <property type="nucleotide sequence ID" value="NZ_BAABRI010000009.1"/>
</dbReference>
<dbReference type="Proteomes" id="UP001476282">
    <property type="component" value="Unassembled WGS sequence"/>
</dbReference>
<dbReference type="InterPro" id="IPR016047">
    <property type="entry name" value="M23ase_b-sheet_dom"/>
</dbReference>
<comment type="caution">
    <text evidence="2">The sequence shown here is derived from an EMBL/GenBank/DDBJ whole genome shotgun (WGS) entry which is preliminary data.</text>
</comment>
<evidence type="ECO:0000259" key="1">
    <source>
        <dbReference type="Pfam" id="PF01551"/>
    </source>
</evidence>
<organism evidence="2 3">
    <name type="scientific">Haloferula sargassicola</name>
    <dbReference type="NCBI Taxonomy" id="490096"/>
    <lineage>
        <taxon>Bacteria</taxon>
        <taxon>Pseudomonadati</taxon>
        <taxon>Verrucomicrobiota</taxon>
        <taxon>Verrucomicrobiia</taxon>
        <taxon>Verrucomicrobiales</taxon>
        <taxon>Verrucomicrobiaceae</taxon>
        <taxon>Haloferula</taxon>
    </lineage>
</organism>
<dbReference type="PANTHER" id="PTHR21666">
    <property type="entry name" value="PEPTIDASE-RELATED"/>
    <property type="match status" value="1"/>
</dbReference>
<dbReference type="SUPFAM" id="SSF51261">
    <property type="entry name" value="Duplicated hybrid motif"/>
    <property type="match status" value="1"/>
</dbReference>
<dbReference type="PROSITE" id="PS51257">
    <property type="entry name" value="PROKAR_LIPOPROTEIN"/>
    <property type="match status" value="1"/>
</dbReference>
<dbReference type="Pfam" id="PF01551">
    <property type="entry name" value="Peptidase_M23"/>
    <property type="match status" value="1"/>
</dbReference>
<dbReference type="EMBL" id="BAABRI010000009">
    <property type="protein sequence ID" value="GAA5482622.1"/>
    <property type="molecule type" value="Genomic_DNA"/>
</dbReference>
<evidence type="ECO:0000313" key="2">
    <source>
        <dbReference type="EMBL" id="GAA5482622.1"/>
    </source>
</evidence>
<proteinExistence type="predicted"/>
<sequence>MARPRIHPVSVVLLLLAACLAAWVFLRGPSSRLPDVESLATYQTADAPLFLPEDGKPRHRLHQLSAWDLASVPEAARFDAPMGGANGALTYNAQPFWEMNQGRGGHHTGDDLNGIGGMNTDLGDPVTATADGLVIYAGEPSPGWGNTVILAHRAADGRLLQSMYAHMHEIDVAVGALVARGDRIGMVGTSNGYYPAHLHFEMRESDGADIGAGYSLNPLNRLDPEGTVAELRGAPADRPAPPMLPLAMFRDQPWNLLELSPEDAARLGDIMQRK</sequence>
<dbReference type="Gene3D" id="2.70.70.10">
    <property type="entry name" value="Glucose Permease (Domain IIA)"/>
    <property type="match status" value="1"/>
</dbReference>
<gene>
    <name evidence="2" type="ORF">Hsar01_01845</name>
</gene>
<dbReference type="InterPro" id="IPR050570">
    <property type="entry name" value="Cell_wall_metabolism_enzyme"/>
</dbReference>
<name>A0ABP9UMI6_9BACT</name>
<reference evidence="2 3" key="1">
    <citation type="submission" date="2024-02" db="EMBL/GenBank/DDBJ databases">
        <title>Haloferula sargassicola NBRC 104335.</title>
        <authorList>
            <person name="Ichikawa N."/>
            <person name="Katano-Makiyama Y."/>
            <person name="Hidaka K."/>
        </authorList>
    </citation>
    <scope>NUCLEOTIDE SEQUENCE [LARGE SCALE GENOMIC DNA]</scope>
    <source>
        <strain evidence="2 3">NBRC 104335</strain>
    </source>
</reference>
<dbReference type="CDD" id="cd12797">
    <property type="entry name" value="M23_peptidase"/>
    <property type="match status" value="1"/>
</dbReference>
<dbReference type="PANTHER" id="PTHR21666:SF270">
    <property type="entry name" value="MUREIN HYDROLASE ACTIVATOR ENVC"/>
    <property type="match status" value="1"/>
</dbReference>
<keyword evidence="3" id="KW-1185">Reference proteome</keyword>
<accession>A0ABP9UMI6</accession>
<evidence type="ECO:0000313" key="3">
    <source>
        <dbReference type="Proteomes" id="UP001476282"/>
    </source>
</evidence>
<dbReference type="InterPro" id="IPR011055">
    <property type="entry name" value="Dup_hybrid_motif"/>
</dbReference>
<feature type="domain" description="M23ase beta-sheet core" evidence="1">
    <location>
        <begin position="119"/>
        <end position="205"/>
    </location>
</feature>